<evidence type="ECO:0000313" key="4">
    <source>
        <dbReference type="Proteomes" id="UP000799764"/>
    </source>
</evidence>
<evidence type="ECO:0000313" key="3">
    <source>
        <dbReference type="EMBL" id="KAF2451194.1"/>
    </source>
</evidence>
<dbReference type="OrthoDB" id="433474at2759"/>
<dbReference type="Pfam" id="PF20434">
    <property type="entry name" value="BD-FAE"/>
    <property type="match status" value="1"/>
</dbReference>
<dbReference type="InterPro" id="IPR029058">
    <property type="entry name" value="AB_hydrolase_fold"/>
</dbReference>
<dbReference type="EMBL" id="MU001492">
    <property type="protein sequence ID" value="KAF2451194.1"/>
    <property type="molecule type" value="Genomic_DNA"/>
</dbReference>
<dbReference type="Proteomes" id="UP000799764">
    <property type="component" value="Unassembled WGS sequence"/>
</dbReference>
<accession>A0A9P4PTQ9</accession>
<dbReference type="PANTHER" id="PTHR48081">
    <property type="entry name" value="AB HYDROLASE SUPERFAMILY PROTEIN C4A8.06C"/>
    <property type="match status" value="1"/>
</dbReference>
<dbReference type="GO" id="GO:0016787">
    <property type="term" value="F:hydrolase activity"/>
    <property type="evidence" value="ECO:0007669"/>
    <property type="project" value="UniProtKB-KW"/>
</dbReference>
<keyword evidence="1" id="KW-0378">Hydrolase</keyword>
<dbReference type="InterPro" id="IPR049492">
    <property type="entry name" value="BD-FAE-like_dom"/>
</dbReference>
<dbReference type="AlphaFoldDB" id="A0A9P4PTQ9"/>
<feature type="domain" description="BD-FAE-like" evidence="2">
    <location>
        <begin position="80"/>
        <end position="184"/>
    </location>
</feature>
<protein>
    <submittedName>
        <fullName evidence="3">Alpha/beta-hydrolase</fullName>
    </submittedName>
</protein>
<gene>
    <name evidence="3" type="ORF">P171DRAFT_509</name>
</gene>
<dbReference type="SUPFAM" id="SSF53474">
    <property type="entry name" value="alpha/beta-Hydrolases"/>
    <property type="match status" value="1"/>
</dbReference>
<organism evidence="3 4">
    <name type="scientific">Karstenula rhodostoma CBS 690.94</name>
    <dbReference type="NCBI Taxonomy" id="1392251"/>
    <lineage>
        <taxon>Eukaryota</taxon>
        <taxon>Fungi</taxon>
        <taxon>Dikarya</taxon>
        <taxon>Ascomycota</taxon>
        <taxon>Pezizomycotina</taxon>
        <taxon>Dothideomycetes</taxon>
        <taxon>Pleosporomycetidae</taxon>
        <taxon>Pleosporales</taxon>
        <taxon>Massarineae</taxon>
        <taxon>Didymosphaeriaceae</taxon>
        <taxon>Karstenula</taxon>
    </lineage>
</organism>
<evidence type="ECO:0000259" key="2">
    <source>
        <dbReference type="Pfam" id="PF20434"/>
    </source>
</evidence>
<dbReference type="PANTHER" id="PTHR48081:SF33">
    <property type="entry name" value="KYNURENINE FORMAMIDASE"/>
    <property type="match status" value="1"/>
</dbReference>
<sequence length="317" mass="33572">MDPSTKTPESDTAPDNPTSIAARGAEITGLDIFRRTTDATTPSRVADLMAQMHADVPAGGTDYSYGPSPTHILRYWAPSVPQAQKTKPPLIAFIHGGSWRVGTYLDSVGSRKVEWLVAKGYAFASINYTLVPSVTVAQQVGECAAAIAWLTRQASTLGFDAGAVVLMGHSSGAHVASLLGTDGTYLSNVGVDIGGIKGVVAIDGSNFNAAAEMLDSLGPVADNMFAALGKDIAHLRDMSPTYHARGPNARAFLLLQAQRHGDVRQAVEFEAALLAAGTAVEVRVFEGEFFEGHMAMLLRLGEGTYPATRVVEEWLAR</sequence>
<evidence type="ECO:0000256" key="1">
    <source>
        <dbReference type="ARBA" id="ARBA00022801"/>
    </source>
</evidence>
<dbReference type="InterPro" id="IPR050300">
    <property type="entry name" value="GDXG_lipolytic_enzyme"/>
</dbReference>
<comment type="caution">
    <text evidence="3">The sequence shown here is derived from an EMBL/GenBank/DDBJ whole genome shotgun (WGS) entry which is preliminary data.</text>
</comment>
<keyword evidence="4" id="KW-1185">Reference proteome</keyword>
<proteinExistence type="predicted"/>
<reference evidence="3" key="1">
    <citation type="journal article" date="2020" name="Stud. Mycol.">
        <title>101 Dothideomycetes genomes: a test case for predicting lifestyles and emergence of pathogens.</title>
        <authorList>
            <person name="Haridas S."/>
            <person name="Albert R."/>
            <person name="Binder M."/>
            <person name="Bloem J."/>
            <person name="Labutti K."/>
            <person name="Salamov A."/>
            <person name="Andreopoulos B."/>
            <person name="Baker S."/>
            <person name="Barry K."/>
            <person name="Bills G."/>
            <person name="Bluhm B."/>
            <person name="Cannon C."/>
            <person name="Castanera R."/>
            <person name="Culley D."/>
            <person name="Daum C."/>
            <person name="Ezra D."/>
            <person name="Gonzalez J."/>
            <person name="Henrissat B."/>
            <person name="Kuo A."/>
            <person name="Liang C."/>
            <person name="Lipzen A."/>
            <person name="Lutzoni F."/>
            <person name="Magnuson J."/>
            <person name="Mondo S."/>
            <person name="Nolan M."/>
            <person name="Ohm R."/>
            <person name="Pangilinan J."/>
            <person name="Park H.-J."/>
            <person name="Ramirez L."/>
            <person name="Alfaro M."/>
            <person name="Sun H."/>
            <person name="Tritt A."/>
            <person name="Yoshinaga Y."/>
            <person name="Zwiers L.-H."/>
            <person name="Turgeon B."/>
            <person name="Goodwin S."/>
            <person name="Spatafora J."/>
            <person name="Crous P."/>
            <person name="Grigoriev I."/>
        </authorList>
    </citation>
    <scope>NUCLEOTIDE SEQUENCE</scope>
    <source>
        <strain evidence="3">CBS 690.94</strain>
    </source>
</reference>
<name>A0A9P4PTQ9_9PLEO</name>
<dbReference type="Gene3D" id="3.40.50.1820">
    <property type="entry name" value="alpha/beta hydrolase"/>
    <property type="match status" value="1"/>
</dbReference>